<evidence type="ECO:0000313" key="2">
    <source>
        <dbReference type="EnsemblMetazoa" id="PPA35000.1"/>
    </source>
</evidence>
<feature type="region of interest" description="Disordered" evidence="1">
    <location>
        <begin position="143"/>
        <end position="163"/>
    </location>
</feature>
<organism evidence="2 3">
    <name type="scientific">Pristionchus pacificus</name>
    <name type="common">Parasitic nematode worm</name>
    <dbReference type="NCBI Taxonomy" id="54126"/>
    <lineage>
        <taxon>Eukaryota</taxon>
        <taxon>Metazoa</taxon>
        <taxon>Ecdysozoa</taxon>
        <taxon>Nematoda</taxon>
        <taxon>Chromadorea</taxon>
        <taxon>Rhabditida</taxon>
        <taxon>Rhabditina</taxon>
        <taxon>Diplogasteromorpha</taxon>
        <taxon>Diplogasteroidea</taxon>
        <taxon>Neodiplogasteridae</taxon>
        <taxon>Pristionchus</taxon>
    </lineage>
</organism>
<dbReference type="AlphaFoldDB" id="A0A2A6C570"/>
<sequence>AVQIAYGVEVPLPKTFNRDMDITLEGMFAWEREICRRALALDVRNPSSSSMVELLRLLNAIWEIGYFHVAKRVVVGVMADMMHLGPCTSTLDFVQNTVLPSFHESGMNPTNLLPVLASLAIHLNIIPGVKKVDATEIVCKKTVQKGAEHTPTTPHSESTHVIGPDCEIGTGAGNYRFCFALYRRIYTIIFTASAIEKTVQKGAEQSPTTPPSEPTHFELEMPPAELPYPDESTDIDPASVPATRSCSIL</sequence>
<name>A0A2A6C570_PRIPA</name>
<proteinExistence type="predicted"/>
<gene>
    <name evidence="2" type="primary">WBGene00273369</name>
</gene>
<evidence type="ECO:0000256" key="1">
    <source>
        <dbReference type="SAM" id="MobiDB-lite"/>
    </source>
</evidence>
<accession>A0A8R1YS74</accession>
<dbReference type="EnsemblMetazoa" id="PPA35000.1">
    <property type="protein sequence ID" value="PPA35000.1"/>
    <property type="gene ID" value="WBGene00273369"/>
</dbReference>
<accession>A0A2A6C570</accession>
<reference evidence="3" key="1">
    <citation type="journal article" date="2008" name="Nat. Genet.">
        <title>The Pristionchus pacificus genome provides a unique perspective on nematode lifestyle and parasitism.</title>
        <authorList>
            <person name="Dieterich C."/>
            <person name="Clifton S.W."/>
            <person name="Schuster L.N."/>
            <person name="Chinwalla A."/>
            <person name="Delehaunty K."/>
            <person name="Dinkelacker I."/>
            <person name="Fulton L."/>
            <person name="Fulton R."/>
            <person name="Godfrey J."/>
            <person name="Minx P."/>
            <person name="Mitreva M."/>
            <person name="Roeseler W."/>
            <person name="Tian H."/>
            <person name="Witte H."/>
            <person name="Yang S.P."/>
            <person name="Wilson R.K."/>
            <person name="Sommer R.J."/>
        </authorList>
    </citation>
    <scope>NUCLEOTIDE SEQUENCE [LARGE SCALE GENOMIC DNA]</scope>
    <source>
        <strain evidence="3">PS312</strain>
    </source>
</reference>
<evidence type="ECO:0000313" key="3">
    <source>
        <dbReference type="Proteomes" id="UP000005239"/>
    </source>
</evidence>
<keyword evidence="3" id="KW-1185">Reference proteome</keyword>
<feature type="compositionally biased region" description="Low complexity" evidence="1">
    <location>
        <begin position="149"/>
        <end position="160"/>
    </location>
</feature>
<feature type="region of interest" description="Disordered" evidence="1">
    <location>
        <begin position="201"/>
        <end position="249"/>
    </location>
</feature>
<protein>
    <submittedName>
        <fullName evidence="2">Uncharacterized protein</fullName>
    </submittedName>
</protein>
<reference evidence="2" key="2">
    <citation type="submission" date="2022-06" db="UniProtKB">
        <authorList>
            <consortium name="EnsemblMetazoa"/>
        </authorList>
    </citation>
    <scope>IDENTIFICATION</scope>
    <source>
        <strain evidence="2">PS312</strain>
    </source>
</reference>
<dbReference type="Proteomes" id="UP000005239">
    <property type="component" value="Unassembled WGS sequence"/>
</dbReference>